<dbReference type="PANTHER" id="PTHR10334">
    <property type="entry name" value="CYSTEINE-RICH SECRETORY PROTEIN-RELATED"/>
    <property type="match status" value="1"/>
</dbReference>
<evidence type="ECO:0000256" key="1">
    <source>
        <dbReference type="ARBA" id="ARBA00009923"/>
    </source>
</evidence>
<dbReference type="AlphaFoldDB" id="A0A2P6PJB0"/>
<keyword evidence="8" id="KW-1185">Reference proteome</keyword>
<dbReference type="FunFam" id="3.40.33.10:FF:000006">
    <property type="entry name" value="Putative pathogenesis-related protein 1"/>
    <property type="match status" value="1"/>
</dbReference>
<dbReference type="SMART" id="SM00198">
    <property type="entry name" value="SCP"/>
    <property type="match status" value="1"/>
</dbReference>
<protein>
    <recommendedName>
        <fullName evidence="6">SCP domain-containing protein</fullName>
    </recommendedName>
</protein>
<proteinExistence type="inferred from homology"/>
<dbReference type="PRINTS" id="PR00837">
    <property type="entry name" value="V5TPXLIKE"/>
</dbReference>
<evidence type="ECO:0000259" key="6">
    <source>
        <dbReference type="SMART" id="SM00198"/>
    </source>
</evidence>
<comment type="caution">
    <text evidence="7">The sequence shown here is derived from an EMBL/GenBank/DDBJ whole genome shotgun (WGS) entry which is preliminary data.</text>
</comment>
<evidence type="ECO:0000256" key="3">
    <source>
        <dbReference type="ARBA" id="ARBA00022821"/>
    </source>
</evidence>
<dbReference type="Gene3D" id="3.40.33.10">
    <property type="entry name" value="CAP"/>
    <property type="match status" value="1"/>
</dbReference>
<keyword evidence="2 5" id="KW-0732">Signal</keyword>
<dbReference type="InterPro" id="IPR018244">
    <property type="entry name" value="Allrgn_V5/Tpx1_CS"/>
</dbReference>
<dbReference type="GO" id="GO:0005576">
    <property type="term" value="C:extracellular region"/>
    <property type="evidence" value="ECO:0007669"/>
    <property type="project" value="InterPro"/>
</dbReference>
<keyword evidence="3" id="KW-0611">Plant defense</keyword>
<dbReference type="InterPro" id="IPR001283">
    <property type="entry name" value="CRISP-related"/>
</dbReference>
<evidence type="ECO:0000256" key="2">
    <source>
        <dbReference type="ARBA" id="ARBA00022729"/>
    </source>
</evidence>
<dbReference type="Pfam" id="PF00188">
    <property type="entry name" value="CAP"/>
    <property type="match status" value="1"/>
</dbReference>
<name>A0A2P6PJB0_ROSCH</name>
<evidence type="ECO:0000256" key="5">
    <source>
        <dbReference type="SAM" id="SignalP"/>
    </source>
</evidence>
<feature type="domain" description="SCP" evidence="6">
    <location>
        <begin position="41"/>
        <end position="172"/>
    </location>
</feature>
<evidence type="ECO:0000313" key="7">
    <source>
        <dbReference type="EMBL" id="PRQ22015.1"/>
    </source>
</evidence>
<feature type="signal peptide" evidence="5">
    <location>
        <begin position="1"/>
        <end position="24"/>
    </location>
</feature>
<dbReference type="PROSITE" id="PS01010">
    <property type="entry name" value="CRISP_2"/>
    <property type="match status" value="1"/>
</dbReference>
<dbReference type="GO" id="GO:0098542">
    <property type="term" value="P:defense response to other organism"/>
    <property type="evidence" value="ECO:0007669"/>
    <property type="project" value="UniProtKB-ARBA"/>
</dbReference>
<evidence type="ECO:0000256" key="4">
    <source>
        <dbReference type="ARBA" id="ARBA00023157"/>
    </source>
</evidence>
<dbReference type="InterPro" id="IPR035940">
    <property type="entry name" value="CAP_sf"/>
</dbReference>
<dbReference type="Gramene" id="PRQ22015">
    <property type="protein sequence ID" value="PRQ22015"/>
    <property type="gene ID" value="RchiOBHm_Chr6g0245641"/>
</dbReference>
<sequence length="176" mass="19463">MGFSKLFFGVCCLAVTIIFHVSQATVINNPNQGFIDEDNNNPNQGFIDEHNKARAEVGVGPMTWDNTVALYAQKYADSKIETCELKLSGGPYGEALAEGFGEMTAAQAVKFWVTSEKPNYDYASNQCVNGECLIYTQVVWRDSVHLGCARVKCKNGRVFVICNYDPPGNIEGERPY</sequence>
<feature type="chain" id="PRO_5015171892" description="SCP domain-containing protein" evidence="5">
    <location>
        <begin position="25"/>
        <end position="176"/>
    </location>
</feature>
<dbReference type="CDD" id="cd05381">
    <property type="entry name" value="CAP_PR-1"/>
    <property type="match status" value="1"/>
</dbReference>
<dbReference type="Proteomes" id="UP000238479">
    <property type="component" value="Chromosome 6"/>
</dbReference>
<accession>A0A2P6PJB0</accession>
<dbReference type="SUPFAM" id="SSF55797">
    <property type="entry name" value="PR-1-like"/>
    <property type="match status" value="1"/>
</dbReference>
<evidence type="ECO:0000313" key="8">
    <source>
        <dbReference type="Proteomes" id="UP000238479"/>
    </source>
</evidence>
<reference evidence="7 8" key="1">
    <citation type="journal article" date="2018" name="Nat. Genet.">
        <title>The Rosa genome provides new insights in the design of modern roses.</title>
        <authorList>
            <person name="Bendahmane M."/>
        </authorList>
    </citation>
    <scope>NUCLEOTIDE SEQUENCE [LARGE SCALE GENOMIC DNA]</scope>
    <source>
        <strain evidence="8">cv. Old Blush</strain>
    </source>
</reference>
<dbReference type="STRING" id="74649.A0A2P6PJB0"/>
<keyword evidence="4" id="KW-1015">Disulfide bond</keyword>
<dbReference type="OMA" id="THETNSC"/>
<comment type="similarity">
    <text evidence="1">Belongs to the CRISP family.</text>
</comment>
<dbReference type="InterPro" id="IPR014044">
    <property type="entry name" value="CAP_dom"/>
</dbReference>
<gene>
    <name evidence="7" type="ORF">RchiOBHm_Chr6g0245641</name>
</gene>
<dbReference type="EMBL" id="PDCK01000044">
    <property type="protein sequence ID" value="PRQ22015.1"/>
    <property type="molecule type" value="Genomic_DNA"/>
</dbReference>
<organism evidence="7 8">
    <name type="scientific">Rosa chinensis</name>
    <name type="common">China rose</name>
    <dbReference type="NCBI Taxonomy" id="74649"/>
    <lineage>
        <taxon>Eukaryota</taxon>
        <taxon>Viridiplantae</taxon>
        <taxon>Streptophyta</taxon>
        <taxon>Embryophyta</taxon>
        <taxon>Tracheophyta</taxon>
        <taxon>Spermatophyta</taxon>
        <taxon>Magnoliopsida</taxon>
        <taxon>eudicotyledons</taxon>
        <taxon>Gunneridae</taxon>
        <taxon>Pentapetalae</taxon>
        <taxon>rosids</taxon>
        <taxon>fabids</taxon>
        <taxon>Rosales</taxon>
        <taxon>Rosaceae</taxon>
        <taxon>Rosoideae</taxon>
        <taxon>Rosoideae incertae sedis</taxon>
        <taxon>Rosa</taxon>
    </lineage>
</organism>
<dbReference type="OrthoDB" id="337038at2759"/>